<protein>
    <submittedName>
        <fullName evidence="1">Uncharacterized protein</fullName>
    </submittedName>
</protein>
<dbReference type="AlphaFoldDB" id="A0A397G4W8"/>
<reference evidence="1 2" key="1">
    <citation type="submission" date="2018-08" db="EMBL/GenBank/DDBJ databases">
        <title>Genome and evolution of the arbuscular mycorrhizal fungus Diversispora epigaea (formerly Glomus versiforme) and its bacterial endosymbionts.</title>
        <authorList>
            <person name="Sun X."/>
            <person name="Fei Z."/>
            <person name="Harrison M."/>
        </authorList>
    </citation>
    <scope>NUCLEOTIDE SEQUENCE [LARGE SCALE GENOMIC DNA]</scope>
    <source>
        <strain evidence="1 2">IT104</strain>
    </source>
</reference>
<dbReference type="Proteomes" id="UP000266861">
    <property type="component" value="Unassembled WGS sequence"/>
</dbReference>
<organism evidence="1 2">
    <name type="scientific">Diversispora epigaea</name>
    <dbReference type="NCBI Taxonomy" id="1348612"/>
    <lineage>
        <taxon>Eukaryota</taxon>
        <taxon>Fungi</taxon>
        <taxon>Fungi incertae sedis</taxon>
        <taxon>Mucoromycota</taxon>
        <taxon>Glomeromycotina</taxon>
        <taxon>Glomeromycetes</taxon>
        <taxon>Diversisporales</taxon>
        <taxon>Diversisporaceae</taxon>
        <taxon>Diversispora</taxon>
    </lineage>
</organism>
<name>A0A397G4W8_9GLOM</name>
<evidence type="ECO:0000313" key="1">
    <source>
        <dbReference type="EMBL" id="RHZ43913.1"/>
    </source>
</evidence>
<keyword evidence="2" id="KW-1185">Reference proteome</keyword>
<proteinExistence type="predicted"/>
<dbReference type="EMBL" id="PQFF01000608">
    <property type="protein sequence ID" value="RHZ43913.1"/>
    <property type="molecule type" value="Genomic_DNA"/>
</dbReference>
<sequence length="76" mass="8647">MNLIQGTLEIIPPVSNDIAEIICDVVIWCRANSNLVGQYESSQIIYSSCGIHYQMMIKKKTYPNFVLELRLKSQSP</sequence>
<accession>A0A397G4W8</accession>
<comment type="caution">
    <text evidence="1">The sequence shown here is derived from an EMBL/GenBank/DDBJ whole genome shotgun (WGS) entry which is preliminary data.</text>
</comment>
<evidence type="ECO:0000313" key="2">
    <source>
        <dbReference type="Proteomes" id="UP000266861"/>
    </source>
</evidence>
<gene>
    <name evidence="1" type="ORF">Glove_804g15</name>
</gene>